<evidence type="ECO:0000256" key="13">
    <source>
        <dbReference type="RuleBase" id="RU003785"/>
    </source>
</evidence>
<name>A0AAN5AKN7_9BACT</name>
<keyword evidence="8 10" id="KW-0460">Magnesium</keyword>
<keyword evidence="4 10" id="KW-0808">Transferase</keyword>
<gene>
    <name evidence="14" type="primary">miaA2_2</name>
    <name evidence="10" type="synonym">miaA</name>
    <name evidence="14" type="ORF">PEDI_28860</name>
</gene>
<comment type="catalytic activity">
    <reaction evidence="9 10 11">
        <text>adenosine(37) in tRNA + dimethylallyl diphosphate = N(6)-dimethylallyladenosine(37) in tRNA + diphosphate</text>
        <dbReference type="Rhea" id="RHEA:26482"/>
        <dbReference type="Rhea" id="RHEA-COMP:10162"/>
        <dbReference type="Rhea" id="RHEA-COMP:10375"/>
        <dbReference type="ChEBI" id="CHEBI:33019"/>
        <dbReference type="ChEBI" id="CHEBI:57623"/>
        <dbReference type="ChEBI" id="CHEBI:74411"/>
        <dbReference type="ChEBI" id="CHEBI:74415"/>
        <dbReference type="EC" id="2.5.1.75"/>
    </reaction>
</comment>
<comment type="subunit">
    <text evidence="10">Monomer.</text>
</comment>
<feature type="binding site" evidence="10">
    <location>
        <begin position="12"/>
        <end position="19"/>
    </location>
    <ligand>
        <name>ATP</name>
        <dbReference type="ChEBI" id="CHEBI:30616"/>
    </ligand>
</feature>
<dbReference type="SUPFAM" id="SSF52540">
    <property type="entry name" value="P-loop containing nucleoside triphosphate hydrolases"/>
    <property type="match status" value="2"/>
</dbReference>
<dbReference type="Gene3D" id="3.40.50.300">
    <property type="entry name" value="P-loop containing nucleotide triphosphate hydrolases"/>
    <property type="match status" value="2"/>
</dbReference>
<dbReference type="InterPro" id="IPR039657">
    <property type="entry name" value="Dimethylallyltransferase"/>
</dbReference>
<evidence type="ECO:0000256" key="7">
    <source>
        <dbReference type="ARBA" id="ARBA00022840"/>
    </source>
</evidence>
<keyword evidence="15" id="KW-1185">Reference proteome</keyword>
<dbReference type="GO" id="GO:0005524">
    <property type="term" value="F:ATP binding"/>
    <property type="evidence" value="ECO:0007669"/>
    <property type="project" value="UniProtKB-UniRule"/>
</dbReference>
<dbReference type="GO" id="GO:0052381">
    <property type="term" value="F:tRNA dimethylallyltransferase activity"/>
    <property type="evidence" value="ECO:0007669"/>
    <property type="project" value="UniProtKB-UniRule"/>
</dbReference>
<keyword evidence="6 10" id="KW-0547">Nucleotide-binding</keyword>
<accession>A0AAN5AKN7</accession>
<comment type="caution">
    <text evidence="10">Lacks conserved residue(s) required for the propagation of feature annotation.</text>
</comment>
<organism evidence="14 15">
    <name type="scientific">Persicobacter diffluens</name>
    <dbReference type="NCBI Taxonomy" id="981"/>
    <lineage>
        <taxon>Bacteria</taxon>
        <taxon>Pseudomonadati</taxon>
        <taxon>Bacteroidota</taxon>
        <taxon>Cytophagia</taxon>
        <taxon>Cytophagales</taxon>
        <taxon>Persicobacteraceae</taxon>
        <taxon>Persicobacter</taxon>
    </lineage>
</organism>
<dbReference type="PANTHER" id="PTHR11088:SF60">
    <property type="entry name" value="TRNA DIMETHYLALLYLTRANSFERASE"/>
    <property type="match status" value="1"/>
</dbReference>
<keyword evidence="7 10" id="KW-0067">ATP-binding</keyword>
<comment type="cofactor">
    <cofactor evidence="1 10">
        <name>Mg(2+)</name>
        <dbReference type="ChEBI" id="CHEBI:18420"/>
    </cofactor>
</comment>
<evidence type="ECO:0000256" key="5">
    <source>
        <dbReference type="ARBA" id="ARBA00022694"/>
    </source>
</evidence>
<feature type="binding site" evidence="10">
    <location>
        <begin position="14"/>
        <end position="19"/>
    </location>
    <ligand>
        <name>substrate</name>
    </ligand>
</feature>
<keyword evidence="5 10" id="KW-0819">tRNA processing</keyword>
<comment type="function">
    <text evidence="2 10 12">Catalyzes the transfer of a dimethylallyl group onto the adenine at position 37 in tRNAs that read codons beginning with uridine, leading to the formation of N6-(dimethylallyl)adenosine (i(6)A).</text>
</comment>
<evidence type="ECO:0000256" key="1">
    <source>
        <dbReference type="ARBA" id="ARBA00001946"/>
    </source>
</evidence>
<evidence type="ECO:0000256" key="3">
    <source>
        <dbReference type="ARBA" id="ARBA00005842"/>
    </source>
</evidence>
<comment type="similarity">
    <text evidence="3 10 13">Belongs to the IPP transferase family.</text>
</comment>
<reference evidence="14 15" key="1">
    <citation type="submission" date="2021-12" db="EMBL/GenBank/DDBJ databases">
        <title>Genome sequencing of bacteria with rrn-lacking chromosome and rrn-plasmid.</title>
        <authorList>
            <person name="Anda M."/>
            <person name="Iwasaki W."/>
        </authorList>
    </citation>
    <scope>NUCLEOTIDE SEQUENCE [LARGE SCALE GENOMIC DNA]</scope>
    <source>
        <strain evidence="14 15">NBRC 15940</strain>
    </source>
</reference>
<feature type="site" description="Interaction with substrate tRNA" evidence="10">
    <location>
        <position position="106"/>
    </location>
</feature>
<dbReference type="NCBIfam" id="TIGR00174">
    <property type="entry name" value="miaA"/>
    <property type="match status" value="1"/>
</dbReference>
<dbReference type="PANTHER" id="PTHR11088">
    <property type="entry name" value="TRNA DIMETHYLALLYLTRANSFERASE"/>
    <property type="match status" value="1"/>
</dbReference>
<protein>
    <recommendedName>
        <fullName evidence="10">tRNA dimethylallyltransferase</fullName>
        <ecNumber evidence="10">2.5.1.75</ecNumber>
    </recommendedName>
    <alternativeName>
        <fullName evidence="10">Dimethylallyl diphosphate:tRNA dimethylallyltransferase</fullName>
        <shortName evidence="10">DMAPP:tRNA dimethylallyltransferase</shortName>
        <shortName evidence="10">DMATase</shortName>
    </alternativeName>
    <alternativeName>
        <fullName evidence="10">Isopentenyl-diphosphate:tRNA isopentenyltransferase</fullName>
        <shortName evidence="10">IPP transferase</shortName>
        <shortName evidence="10">IPPT</shortName>
        <shortName evidence="10">IPTase</shortName>
    </alternativeName>
</protein>
<evidence type="ECO:0000256" key="12">
    <source>
        <dbReference type="RuleBase" id="RU003784"/>
    </source>
</evidence>
<evidence type="ECO:0000256" key="9">
    <source>
        <dbReference type="ARBA" id="ARBA00049563"/>
    </source>
</evidence>
<evidence type="ECO:0000313" key="15">
    <source>
        <dbReference type="Proteomes" id="UP001310022"/>
    </source>
</evidence>
<sequence>MEKNNTLITILGPTASGKTHLAVHLAEKLSGEIISADSRQVYVGMDIGTGKDLEEYQISGQQIPYHLIDIHPPGYEYNVFEFQQDFLKAFDQITQAGQQAIMCGGTGMYIESILKGYRLQKVPENVALRAELAMMELEQLIEQLQLLKPLHNTTDIADRKRAIKAIEIATFEQQNPPEKSRLPEINHVVAGIQWERSTLKRRITKRLKARLQEGMVEEVENLLGKGYTAEQLKFYGLEYRFITQYLEGEINKNDMYQKLNSAIHNFAKRQMTYFRRMEKQGIHIHWLEGDLPLEQKIEKILNLSPM</sequence>
<evidence type="ECO:0000256" key="2">
    <source>
        <dbReference type="ARBA" id="ARBA00003213"/>
    </source>
</evidence>
<dbReference type="GO" id="GO:0006400">
    <property type="term" value="P:tRNA modification"/>
    <property type="evidence" value="ECO:0007669"/>
    <property type="project" value="TreeGrafter"/>
</dbReference>
<evidence type="ECO:0000256" key="8">
    <source>
        <dbReference type="ARBA" id="ARBA00022842"/>
    </source>
</evidence>
<evidence type="ECO:0000256" key="4">
    <source>
        <dbReference type="ARBA" id="ARBA00022679"/>
    </source>
</evidence>
<proteinExistence type="inferred from homology"/>
<dbReference type="AlphaFoldDB" id="A0AAN5AKN7"/>
<dbReference type="InterPro" id="IPR018022">
    <property type="entry name" value="IPT"/>
</dbReference>
<evidence type="ECO:0000256" key="6">
    <source>
        <dbReference type="ARBA" id="ARBA00022741"/>
    </source>
</evidence>
<comment type="caution">
    <text evidence="14">The sequence shown here is derived from an EMBL/GenBank/DDBJ whole genome shotgun (WGS) entry which is preliminary data.</text>
</comment>
<dbReference type="RefSeq" id="WP_338237628.1">
    <property type="nucleotide sequence ID" value="NZ_BQKE01000001.1"/>
</dbReference>
<dbReference type="HAMAP" id="MF_00185">
    <property type="entry name" value="IPP_trans"/>
    <property type="match status" value="1"/>
</dbReference>
<dbReference type="EC" id="2.5.1.75" evidence="10"/>
<dbReference type="Proteomes" id="UP001310022">
    <property type="component" value="Unassembled WGS sequence"/>
</dbReference>
<feature type="site" description="Interaction with substrate tRNA" evidence="10">
    <location>
        <position position="129"/>
    </location>
</feature>
<evidence type="ECO:0000256" key="10">
    <source>
        <dbReference type="HAMAP-Rule" id="MF_00185"/>
    </source>
</evidence>
<dbReference type="Pfam" id="PF01715">
    <property type="entry name" value="IPPT"/>
    <property type="match status" value="1"/>
</dbReference>
<evidence type="ECO:0000313" key="14">
    <source>
        <dbReference type="EMBL" id="GJM62334.1"/>
    </source>
</evidence>
<dbReference type="InterPro" id="IPR027417">
    <property type="entry name" value="P-loop_NTPase"/>
</dbReference>
<dbReference type="EMBL" id="BQKE01000001">
    <property type="protein sequence ID" value="GJM62334.1"/>
    <property type="molecule type" value="Genomic_DNA"/>
</dbReference>
<feature type="region of interest" description="Interaction with substrate tRNA" evidence="10">
    <location>
        <begin position="37"/>
        <end position="40"/>
    </location>
</feature>
<evidence type="ECO:0000256" key="11">
    <source>
        <dbReference type="RuleBase" id="RU003783"/>
    </source>
</evidence>